<evidence type="ECO:0000256" key="4">
    <source>
        <dbReference type="PROSITE-ProRule" id="PRU00335"/>
    </source>
</evidence>
<gene>
    <name evidence="6" type="ORF">DFO67_13115</name>
</gene>
<proteinExistence type="predicted"/>
<dbReference type="PANTHER" id="PTHR47506">
    <property type="entry name" value="TRANSCRIPTIONAL REGULATORY PROTEIN"/>
    <property type="match status" value="1"/>
</dbReference>
<dbReference type="SUPFAM" id="SSF48498">
    <property type="entry name" value="Tetracyclin repressor-like, C-terminal domain"/>
    <property type="match status" value="1"/>
</dbReference>
<feature type="DNA-binding region" description="H-T-H motif" evidence="4">
    <location>
        <begin position="19"/>
        <end position="38"/>
    </location>
</feature>
<accession>A0A4R8FA77</accession>
<comment type="caution">
    <text evidence="6">The sequence shown here is derived from an EMBL/GenBank/DDBJ whole genome shotgun (WGS) entry which is preliminary data.</text>
</comment>
<evidence type="ECO:0000256" key="3">
    <source>
        <dbReference type="ARBA" id="ARBA00023163"/>
    </source>
</evidence>
<dbReference type="SUPFAM" id="SSF46689">
    <property type="entry name" value="Homeodomain-like"/>
    <property type="match status" value="1"/>
</dbReference>
<dbReference type="Pfam" id="PF16925">
    <property type="entry name" value="TetR_C_13"/>
    <property type="match status" value="1"/>
</dbReference>
<evidence type="ECO:0000259" key="5">
    <source>
        <dbReference type="PROSITE" id="PS50977"/>
    </source>
</evidence>
<dbReference type="InterPro" id="IPR011075">
    <property type="entry name" value="TetR_C"/>
</dbReference>
<evidence type="ECO:0000313" key="7">
    <source>
        <dbReference type="Proteomes" id="UP000294489"/>
    </source>
</evidence>
<protein>
    <submittedName>
        <fullName evidence="6">TetR family transcriptional regulator</fullName>
    </submittedName>
</protein>
<reference evidence="6 7" key="1">
    <citation type="submission" date="2019-03" db="EMBL/GenBank/DDBJ databases">
        <title>Freshwater and sediment microbial communities from various areas in North America, analyzing microbe dynamics in response to fracking.</title>
        <authorList>
            <person name="Lamendella R."/>
        </authorList>
    </citation>
    <scope>NUCLEOTIDE SEQUENCE [LARGE SCALE GENOMIC DNA]</scope>
    <source>
        <strain evidence="6 7">6_TX</strain>
    </source>
</reference>
<sequence length="187" mass="20628">MLIRVGADIIAQHGFNATGINTILSAAGIPKGSFYYYFASKEDFGLAVIETFAEEYDDKLRVIFDDTASAPLDRLHSFFRAGLADMSSCDCSRGCLIGNLGQELSAQNDAFRARLDQVFRGWERRLAACLEAARDAGDIEMNQDPQRLAGFILAGWEGAILRAKVTKTTQPMQSYVDLLFERMLAVA</sequence>
<name>A0A4R8FA77_9GAMM</name>
<dbReference type="PROSITE" id="PS50977">
    <property type="entry name" value="HTH_TETR_2"/>
    <property type="match status" value="1"/>
</dbReference>
<evidence type="ECO:0000313" key="6">
    <source>
        <dbReference type="EMBL" id="TDX22132.1"/>
    </source>
</evidence>
<dbReference type="Gene3D" id="1.10.357.10">
    <property type="entry name" value="Tetracycline Repressor, domain 2"/>
    <property type="match status" value="1"/>
</dbReference>
<dbReference type="InterPro" id="IPR036271">
    <property type="entry name" value="Tet_transcr_reg_TetR-rel_C_sf"/>
</dbReference>
<organism evidence="6 7">
    <name type="scientific">Modicisalibacter xianhensis</name>
    <dbReference type="NCBI Taxonomy" id="442341"/>
    <lineage>
        <taxon>Bacteria</taxon>
        <taxon>Pseudomonadati</taxon>
        <taxon>Pseudomonadota</taxon>
        <taxon>Gammaproteobacteria</taxon>
        <taxon>Oceanospirillales</taxon>
        <taxon>Halomonadaceae</taxon>
        <taxon>Modicisalibacter</taxon>
    </lineage>
</organism>
<dbReference type="InterPro" id="IPR001647">
    <property type="entry name" value="HTH_TetR"/>
</dbReference>
<keyword evidence="1" id="KW-0805">Transcription regulation</keyword>
<feature type="domain" description="HTH tetR-type" evidence="5">
    <location>
        <begin position="1"/>
        <end position="56"/>
    </location>
</feature>
<evidence type="ECO:0000256" key="1">
    <source>
        <dbReference type="ARBA" id="ARBA00023015"/>
    </source>
</evidence>
<dbReference type="EMBL" id="SOEC01000031">
    <property type="protein sequence ID" value="TDX22132.1"/>
    <property type="molecule type" value="Genomic_DNA"/>
</dbReference>
<dbReference type="InterPro" id="IPR009057">
    <property type="entry name" value="Homeodomain-like_sf"/>
</dbReference>
<dbReference type="PANTHER" id="PTHR47506:SF6">
    <property type="entry name" value="HTH-TYPE TRANSCRIPTIONAL REPRESSOR NEMR"/>
    <property type="match status" value="1"/>
</dbReference>
<dbReference type="PRINTS" id="PR00455">
    <property type="entry name" value="HTHTETR"/>
</dbReference>
<dbReference type="AlphaFoldDB" id="A0A4R8FA77"/>
<dbReference type="Proteomes" id="UP000294489">
    <property type="component" value="Unassembled WGS sequence"/>
</dbReference>
<keyword evidence="2 4" id="KW-0238">DNA-binding</keyword>
<evidence type="ECO:0000256" key="2">
    <source>
        <dbReference type="ARBA" id="ARBA00023125"/>
    </source>
</evidence>
<dbReference type="GO" id="GO:0003677">
    <property type="term" value="F:DNA binding"/>
    <property type="evidence" value="ECO:0007669"/>
    <property type="project" value="UniProtKB-UniRule"/>
</dbReference>
<dbReference type="Pfam" id="PF00440">
    <property type="entry name" value="TetR_N"/>
    <property type="match status" value="1"/>
</dbReference>
<keyword evidence="3" id="KW-0804">Transcription</keyword>